<accession>A0AAD1XBA4</accession>
<reference evidence="1" key="1">
    <citation type="submission" date="2023-07" db="EMBL/GenBank/DDBJ databases">
        <authorList>
            <consortium name="AG Swart"/>
            <person name="Singh M."/>
            <person name="Singh A."/>
            <person name="Seah K."/>
            <person name="Emmerich C."/>
        </authorList>
    </citation>
    <scope>NUCLEOTIDE SEQUENCE</scope>
    <source>
        <strain evidence="1">DP1</strain>
    </source>
</reference>
<keyword evidence="2" id="KW-1185">Reference proteome</keyword>
<dbReference type="Proteomes" id="UP001295684">
    <property type="component" value="Unassembled WGS sequence"/>
</dbReference>
<proteinExistence type="predicted"/>
<comment type="caution">
    <text evidence="1">The sequence shown here is derived from an EMBL/GenBank/DDBJ whole genome shotgun (WGS) entry which is preliminary data.</text>
</comment>
<protein>
    <submittedName>
        <fullName evidence="1">Uncharacterized protein</fullName>
    </submittedName>
</protein>
<gene>
    <name evidence="1" type="ORF">ECRASSUSDP1_LOCUS9234</name>
</gene>
<dbReference type="EMBL" id="CAMPGE010009070">
    <property type="protein sequence ID" value="CAI2367945.1"/>
    <property type="molecule type" value="Genomic_DNA"/>
</dbReference>
<sequence>MEANNFQESTNESLEEVCKTERDLSEGEHGINHQLIDIICEKYSFRLSMCSDEAEKVINLTEETWSTINTLKSCANLKIRLPDCKGIYVKCLPIKYWRESSRSSSALTNYKSILPNFLRSCFPKKVEGCNFSIPSRFTNLKKLLNMKVLMENFSSVTSHLSFSRIVVGKDHLQKIMYGSRHAWMLELIDCIFLKQKFSNSFQNYQGDSKFQMMVFLIQECKYFGPERNGLYHMFESIATAVIKSPFKKKMMRMLFSSKIKIRNLSKLCESIESEFPFARSKATLKSIEIKFY</sequence>
<dbReference type="AlphaFoldDB" id="A0AAD1XBA4"/>
<evidence type="ECO:0000313" key="2">
    <source>
        <dbReference type="Proteomes" id="UP001295684"/>
    </source>
</evidence>
<name>A0AAD1XBA4_EUPCR</name>
<organism evidence="1 2">
    <name type="scientific">Euplotes crassus</name>
    <dbReference type="NCBI Taxonomy" id="5936"/>
    <lineage>
        <taxon>Eukaryota</taxon>
        <taxon>Sar</taxon>
        <taxon>Alveolata</taxon>
        <taxon>Ciliophora</taxon>
        <taxon>Intramacronucleata</taxon>
        <taxon>Spirotrichea</taxon>
        <taxon>Hypotrichia</taxon>
        <taxon>Euplotida</taxon>
        <taxon>Euplotidae</taxon>
        <taxon>Moneuplotes</taxon>
    </lineage>
</organism>
<evidence type="ECO:0000313" key="1">
    <source>
        <dbReference type="EMBL" id="CAI2367945.1"/>
    </source>
</evidence>